<dbReference type="RefSeq" id="WP_071098622.1">
    <property type="nucleotide sequence ID" value="NZ_CBDRIQ010000020.1"/>
</dbReference>
<organism evidence="2 4">
    <name type="scientific">Micromonospora aurantiaca</name>
    <name type="common">nom. illeg.</name>
    <dbReference type="NCBI Taxonomy" id="47850"/>
    <lineage>
        <taxon>Bacteria</taxon>
        <taxon>Bacillati</taxon>
        <taxon>Actinomycetota</taxon>
        <taxon>Actinomycetes</taxon>
        <taxon>Micromonosporales</taxon>
        <taxon>Micromonosporaceae</taxon>
        <taxon>Micromonospora</taxon>
    </lineage>
</organism>
<keyword evidence="5" id="KW-1185">Reference proteome</keyword>
<evidence type="ECO:0000313" key="2">
    <source>
        <dbReference type="EMBL" id="AXH93630.1"/>
    </source>
</evidence>
<gene>
    <name evidence="2" type="ORF">DVH21_28995</name>
    <name evidence="3" type="ORF">F6X54_02840</name>
</gene>
<reference evidence="3 5" key="3">
    <citation type="submission" date="2019-09" db="EMBL/GenBank/DDBJ databases">
        <title>High taxonomic diversity of Micromonospora strains isolated from Medicago sativa nodules in different geographical locations.</title>
        <authorList>
            <person name="Martinez-Hidalgo P."/>
            <person name="Flores-Felix J.D."/>
            <person name="Velazquez E."/>
            <person name="Brau L."/>
            <person name="Trujillo M.E."/>
            <person name="Martinez-Molina E."/>
        </authorList>
    </citation>
    <scope>NUCLEOTIDE SEQUENCE [LARGE SCALE GENOMIC DNA]</scope>
    <source>
        <strain evidence="3 5">ALFB5</strain>
    </source>
</reference>
<feature type="transmembrane region" description="Helical" evidence="1">
    <location>
        <begin position="16"/>
        <end position="36"/>
    </location>
</feature>
<sequence length="141" mass="14666">MKSAKAGASGGPEQRAALWLMLLVALAFGVLGMHTVGHHPSLRGSGVESAMADLRHTPVVPAGEQSLSGSDGHGRGVDAFAVCLAVLGAAVVLASLSMLRRCRRELPVSARARQWTWGRGCGPPPRPPLGLRMTAVSVLRT</sequence>
<keyword evidence="1" id="KW-0812">Transmembrane</keyword>
<name>A0A3M9KB19_9ACTN</name>
<dbReference type="EMBL" id="CP031263">
    <property type="protein sequence ID" value="AXH93630.1"/>
    <property type="molecule type" value="Genomic_DNA"/>
</dbReference>
<reference evidence="2 4" key="1">
    <citation type="submission" date="2018-07" db="EMBL/GenBank/DDBJ databases">
        <authorList>
            <person name="Ye Y."/>
        </authorList>
    </citation>
    <scope>NUCLEOTIDE SEQUENCE [LARGE SCALE GENOMIC DNA]</scope>
    <source>
        <strain evidence="2">110B</strain>
        <strain evidence="4">H14(2018)</strain>
    </source>
</reference>
<keyword evidence="1" id="KW-0472">Membrane</keyword>
<evidence type="ECO:0000313" key="5">
    <source>
        <dbReference type="Proteomes" id="UP000471364"/>
    </source>
</evidence>
<dbReference type="AlphaFoldDB" id="A0A3M9KB19"/>
<dbReference type="EMBL" id="WAAR01000006">
    <property type="protein sequence ID" value="KAB1118673.1"/>
    <property type="molecule type" value="Genomic_DNA"/>
</dbReference>
<dbReference type="Proteomes" id="UP000471364">
    <property type="component" value="Unassembled WGS sequence"/>
</dbReference>
<dbReference type="Proteomes" id="UP000253958">
    <property type="component" value="Chromosome"/>
</dbReference>
<evidence type="ECO:0000313" key="3">
    <source>
        <dbReference type="EMBL" id="KAB1118673.1"/>
    </source>
</evidence>
<protein>
    <submittedName>
        <fullName evidence="2">Uncharacterized protein</fullName>
    </submittedName>
</protein>
<reference evidence="2 4" key="2">
    <citation type="submission" date="2018-08" db="EMBL/GenBank/DDBJ databases">
        <title>Streptomyces kandeliansis sp. nov., an endophytic bacterium isolated from mangrove plant.</title>
        <authorList>
            <person name="Wang R."/>
        </authorList>
    </citation>
    <scope>NUCLEOTIDE SEQUENCE [LARGE SCALE GENOMIC DNA]</scope>
    <source>
        <strain evidence="2">110B</strain>
        <strain evidence="4">H14(2018)</strain>
    </source>
</reference>
<proteinExistence type="predicted"/>
<evidence type="ECO:0000313" key="4">
    <source>
        <dbReference type="Proteomes" id="UP000253958"/>
    </source>
</evidence>
<accession>A0A3M9KB19</accession>
<keyword evidence="1" id="KW-1133">Transmembrane helix</keyword>
<evidence type="ECO:0000256" key="1">
    <source>
        <dbReference type="SAM" id="Phobius"/>
    </source>
</evidence>
<feature type="transmembrane region" description="Helical" evidence="1">
    <location>
        <begin position="79"/>
        <end position="99"/>
    </location>
</feature>